<feature type="domain" description="Amidase" evidence="2">
    <location>
        <begin position="139"/>
        <end position="516"/>
    </location>
</feature>
<sequence>MYLVMEKCDDVYRQDVFLDGIVLTNLEPKDNGALEYGTLIRALGNTWLNVNAISEEDTAHQLPAGPYYLCSETLLKPVYRLYDDQQHAFLAAIKPNVDRRVSDTFLQLRAGGTSYDCLGVAVPSKCHEALTGASRRLRVAVKDLFRVKGLKTSLNNKCYYEISSPATATASVVAALVRDGAHILGLTKLSSMVAREEPLDASPAGSSSGSAAAVASYDWLDCAIGTDTSGSGRRPAMVNGIWQFRPSHDRVDPRGMVTTYPLFDTPCLFSREPCHLRRLLQSWIPSDDAKPKPQTKKPYQILYLLDYLPVPNAQQMQLIDGFIADASRCLPAALTKLSIREAWKASHPTGTPDDVDEYLRNLVAETYYYEFYHSSDAFRENYADSHDGQPPYVIPFVQRRWAKGAAVTPPQNQDARRKLGVYRTWLHETLFAARETDALLVLPVANAAPSYRDAVSPSPENQSALDELFLQPILGAPHMVVPVGDVPYDSGVTGRVEYLPVVVDVVAAPGRDFELLDAVDEIMAQSGRPTVVATGSRMFPEKHSADDENGGVPLDVGAVNDDTVYPLR</sequence>
<dbReference type="SUPFAM" id="SSF75304">
    <property type="entry name" value="Amidase signature (AS) enzymes"/>
    <property type="match status" value="1"/>
</dbReference>
<reference evidence="3" key="2">
    <citation type="submission" date="2023-06" db="EMBL/GenBank/DDBJ databases">
        <authorList>
            <consortium name="Lawrence Berkeley National Laboratory"/>
            <person name="Haridas S."/>
            <person name="Hensen N."/>
            <person name="Bonometti L."/>
            <person name="Westerberg I."/>
            <person name="Brannstrom I.O."/>
            <person name="Guillou S."/>
            <person name="Cros-Aarteil S."/>
            <person name="Calhoun S."/>
            <person name="Kuo A."/>
            <person name="Mondo S."/>
            <person name="Pangilinan J."/>
            <person name="Riley R."/>
            <person name="Labutti K."/>
            <person name="Andreopoulos B."/>
            <person name="Lipzen A."/>
            <person name="Chen C."/>
            <person name="Yanf M."/>
            <person name="Daum C."/>
            <person name="Ng V."/>
            <person name="Clum A."/>
            <person name="Steindorff A."/>
            <person name="Ohm R."/>
            <person name="Martin F."/>
            <person name="Silar P."/>
            <person name="Natvig D."/>
            <person name="Lalanne C."/>
            <person name="Gautier V."/>
            <person name="Ament-Velasquez S.L."/>
            <person name="Kruys A."/>
            <person name="Hutchinson M.I."/>
            <person name="Powell A.J."/>
            <person name="Barry K."/>
            <person name="Miller A.N."/>
            <person name="Grigoriev I.V."/>
            <person name="Debuchy R."/>
            <person name="Gladieux P."/>
            <person name="Thoren M.H."/>
            <person name="Johannesson H."/>
        </authorList>
    </citation>
    <scope>NUCLEOTIDE SEQUENCE</scope>
    <source>
        <strain evidence="3">CBS 958.72</strain>
    </source>
</reference>
<dbReference type="PANTHER" id="PTHR46310:SF7">
    <property type="entry name" value="AMIDASE 1"/>
    <property type="match status" value="1"/>
</dbReference>
<evidence type="ECO:0000313" key="3">
    <source>
        <dbReference type="EMBL" id="KAK3369436.1"/>
    </source>
</evidence>
<proteinExistence type="predicted"/>
<protein>
    <submittedName>
        <fullName evidence="3">Amidase signature domain-containing protein</fullName>
    </submittedName>
</protein>
<evidence type="ECO:0000256" key="1">
    <source>
        <dbReference type="SAM" id="MobiDB-lite"/>
    </source>
</evidence>
<accession>A0AAE0K4S5</accession>
<dbReference type="InterPro" id="IPR036928">
    <property type="entry name" value="AS_sf"/>
</dbReference>
<dbReference type="AlphaFoldDB" id="A0AAE0K4S5"/>
<dbReference type="Pfam" id="PF01425">
    <property type="entry name" value="Amidase"/>
    <property type="match status" value="1"/>
</dbReference>
<gene>
    <name evidence="3" type="ORF">B0T24DRAFT_722345</name>
</gene>
<feature type="region of interest" description="Disordered" evidence="1">
    <location>
        <begin position="542"/>
        <end position="568"/>
    </location>
</feature>
<dbReference type="Proteomes" id="UP001287356">
    <property type="component" value="Unassembled WGS sequence"/>
</dbReference>
<organism evidence="3 4">
    <name type="scientific">Lasiosphaeria ovina</name>
    <dbReference type="NCBI Taxonomy" id="92902"/>
    <lineage>
        <taxon>Eukaryota</taxon>
        <taxon>Fungi</taxon>
        <taxon>Dikarya</taxon>
        <taxon>Ascomycota</taxon>
        <taxon>Pezizomycotina</taxon>
        <taxon>Sordariomycetes</taxon>
        <taxon>Sordariomycetidae</taxon>
        <taxon>Sordariales</taxon>
        <taxon>Lasiosphaeriaceae</taxon>
        <taxon>Lasiosphaeria</taxon>
    </lineage>
</organism>
<keyword evidence="4" id="KW-1185">Reference proteome</keyword>
<reference evidence="3" key="1">
    <citation type="journal article" date="2023" name="Mol. Phylogenet. Evol.">
        <title>Genome-scale phylogeny and comparative genomics of the fungal order Sordariales.</title>
        <authorList>
            <person name="Hensen N."/>
            <person name="Bonometti L."/>
            <person name="Westerberg I."/>
            <person name="Brannstrom I.O."/>
            <person name="Guillou S."/>
            <person name="Cros-Aarteil S."/>
            <person name="Calhoun S."/>
            <person name="Haridas S."/>
            <person name="Kuo A."/>
            <person name="Mondo S."/>
            <person name="Pangilinan J."/>
            <person name="Riley R."/>
            <person name="LaButti K."/>
            <person name="Andreopoulos B."/>
            <person name="Lipzen A."/>
            <person name="Chen C."/>
            <person name="Yan M."/>
            <person name="Daum C."/>
            <person name="Ng V."/>
            <person name="Clum A."/>
            <person name="Steindorff A."/>
            <person name="Ohm R.A."/>
            <person name="Martin F."/>
            <person name="Silar P."/>
            <person name="Natvig D.O."/>
            <person name="Lalanne C."/>
            <person name="Gautier V."/>
            <person name="Ament-Velasquez S.L."/>
            <person name="Kruys A."/>
            <person name="Hutchinson M.I."/>
            <person name="Powell A.J."/>
            <person name="Barry K."/>
            <person name="Miller A.N."/>
            <person name="Grigoriev I.V."/>
            <person name="Debuchy R."/>
            <person name="Gladieux P."/>
            <person name="Hiltunen Thoren M."/>
            <person name="Johannesson H."/>
        </authorList>
    </citation>
    <scope>NUCLEOTIDE SEQUENCE</scope>
    <source>
        <strain evidence="3">CBS 958.72</strain>
    </source>
</reference>
<dbReference type="Gene3D" id="3.90.1300.10">
    <property type="entry name" value="Amidase signature (AS) domain"/>
    <property type="match status" value="1"/>
</dbReference>
<comment type="caution">
    <text evidence="3">The sequence shown here is derived from an EMBL/GenBank/DDBJ whole genome shotgun (WGS) entry which is preliminary data.</text>
</comment>
<name>A0AAE0K4S5_9PEZI</name>
<evidence type="ECO:0000313" key="4">
    <source>
        <dbReference type="Proteomes" id="UP001287356"/>
    </source>
</evidence>
<evidence type="ECO:0000259" key="2">
    <source>
        <dbReference type="Pfam" id="PF01425"/>
    </source>
</evidence>
<dbReference type="InterPro" id="IPR023631">
    <property type="entry name" value="Amidase_dom"/>
</dbReference>
<dbReference type="PANTHER" id="PTHR46310">
    <property type="entry name" value="AMIDASE 1"/>
    <property type="match status" value="1"/>
</dbReference>
<dbReference type="EMBL" id="JAULSN010000006">
    <property type="protein sequence ID" value="KAK3369436.1"/>
    <property type="molecule type" value="Genomic_DNA"/>
</dbReference>